<dbReference type="Gene3D" id="3.40.50.1820">
    <property type="entry name" value="alpha/beta hydrolase"/>
    <property type="match status" value="1"/>
</dbReference>
<dbReference type="RefSeq" id="WP_307518979.1">
    <property type="nucleotide sequence ID" value="NZ_JAUSZI010000002.1"/>
</dbReference>
<dbReference type="InterPro" id="IPR000073">
    <property type="entry name" value="AB_hydrolase_1"/>
</dbReference>
<dbReference type="PANTHER" id="PTHR37017">
    <property type="entry name" value="AB HYDROLASE-1 DOMAIN-CONTAINING PROTEIN-RELATED"/>
    <property type="match status" value="1"/>
</dbReference>
<evidence type="ECO:0000313" key="3">
    <source>
        <dbReference type="Proteomes" id="UP001230328"/>
    </source>
</evidence>
<reference evidence="2 3" key="1">
    <citation type="submission" date="2023-07" db="EMBL/GenBank/DDBJ databases">
        <title>Comparative genomics of wheat-associated soil bacteria to identify genetic determinants of phenazine resistance.</title>
        <authorList>
            <person name="Mouncey N."/>
        </authorList>
    </citation>
    <scope>NUCLEOTIDE SEQUENCE [LARGE SCALE GENOMIC DNA]</scope>
    <source>
        <strain evidence="2 3">V2I4</strain>
    </source>
</reference>
<accession>A0ABU0SJQ8</accession>
<keyword evidence="3" id="KW-1185">Reference proteome</keyword>
<dbReference type="Proteomes" id="UP001230328">
    <property type="component" value="Unassembled WGS sequence"/>
</dbReference>
<evidence type="ECO:0000313" key="2">
    <source>
        <dbReference type="EMBL" id="MDQ1023807.1"/>
    </source>
</evidence>
<gene>
    <name evidence="2" type="ORF">QF035_001389</name>
</gene>
<dbReference type="InterPro" id="IPR006311">
    <property type="entry name" value="TAT_signal"/>
</dbReference>
<dbReference type="InterPro" id="IPR029058">
    <property type="entry name" value="AB_hydrolase_fold"/>
</dbReference>
<dbReference type="EMBL" id="JAUSZI010000002">
    <property type="protein sequence ID" value="MDQ1023807.1"/>
    <property type="molecule type" value="Genomic_DNA"/>
</dbReference>
<comment type="caution">
    <text evidence="2">The sequence shown here is derived from an EMBL/GenBank/DDBJ whole genome shotgun (WGS) entry which is preliminary data.</text>
</comment>
<dbReference type="PROSITE" id="PS51318">
    <property type="entry name" value="TAT"/>
    <property type="match status" value="1"/>
</dbReference>
<dbReference type="SUPFAM" id="SSF53474">
    <property type="entry name" value="alpha/beta-Hydrolases"/>
    <property type="match status" value="1"/>
</dbReference>
<name>A0ABU0SJQ8_9ACTN</name>
<dbReference type="Pfam" id="PF12697">
    <property type="entry name" value="Abhydrolase_6"/>
    <property type="match status" value="1"/>
</dbReference>
<dbReference type="PANTHER" id="PTHR37017:SF11">
    <property type="entry name" value="ESTERASE_LIPASE_THIOESTERASE DOMAIN-CONTAINING PROTEIN"/>
    <property type="match status" value="1"/>
</dbReference>
<proteinExistence type="predicted"/>
<protein>
    <submittedName>
        <fullName evidence="2">Pimeloyl-ACP methyl ester carboxylesterase</fullName>
    </submittedName>
</protein>
<organism evidence="2 3">
    <name type="scientific">Streptomyces umbrinus</name>
    <dbReference type="NCBI Taxonomy" id="67370"/>
    <lineage>
        <taxon>Bacteria</taxon>
        <taxon>Bacillati</taxon>
        <taxon>Actinomycetota</taxon>
        <taxon>Actinomycetes</taxon>
        <taxon>Kitasatosporales</taxon>
        <taxon>Streptomycetaceae</taxon>
        <taxon>Streptomyces</taxon>
        <taxon>Streptomyces phaeochromogenes group</taxon>
    </lineage>
</organism>
<evidence type="ECO:0000259" key="1">
    <source>
        <dbReference type="Pfam" id="PF12697"/>
    </source>
</evidence>
<feature type="domain" description="AB hydrolase-1" evidence="1">
    <location>
        <begin position="48"/>
        <end position="283"/>
    </location>
</feature>
<sequence length="293" mass="29889">MTSDRHPRRRVLGGLLAAGTGALGLGGALPSASAAGARPSAGGAKPTVVLVHGVFADASGWYKTMAGLQDAGFPVIAAANPPPDSVRGDPQRTLAGDSAYVSSIVDTIPGPVILVGHSYGGEVVTNAGRGHTNVKALVYVAAFAPDEGESALQLAEQFPGSELPGALVTRPFPLPADAPPGDPGLDGYIDPAKFREVFAGDLPRSEARLMAAAQRPGSIGGLAGGSGVPAWKSLPSWYVIPTADKVIPPAVQRFMAQRAGSRVVEVKGASHVVMMSRPAVVVRQILAAHHATR</sequence>
<dbReference type="InterPro" id="IPR052897">
    <property type="entry name" value="Sec-Metab_Biosynth_Hydrolase"/>
</dbReference>